<feature type="compositionally biased region" description="Acidic residues" evidence="1">
    <location>
        <begin position="458"/>
        <end position="480"/>
    </location>
</feature>
<keyword evidence="2" id="KW-0732">Signal</keyword>
<feature type="compositionally biased region" description="Basic and acidic residues" evidence="1">
    <location>
        <begin position="438"/>
        <end position="447"/>
    </location>
</feature>
<accession>A0A0W0FTB1</accession>
<feature type="region of interest" description="Disordered" evidence="1">
    <location>
        <begin position="255"/>
        <end position="281"/>
    </location>
</feature>
<evidence type="ECO:0000313" key="3">
    <source>
        <dbReference type="EMBL" id="KTB39354.1"/>
    </source>
</evidence>
<evidence type="ECO:0000256" key="1">
    <source>
        <dbReference type="SAM" id="MobiDB-lite"/>
    </source>
</evidence>
<dbReference type="AlphaFoldDB" id="A0A0W0FTB1"/>
<dbReference type="Proteomes" id="UP000054988">
    <property type="component" value="Unassembled WGS sequence"/>
</dbReference>
<proteinExistence type="predicted"/>
<organism evidence="3 4">
    <name type="scientific">Moniliophthora roreri</name>
    <name type="common">Frosty pod rot fungus</name>
    <name type="synonym">Monilia roreri</name>
    <dbReference type="NCBI Taxonomy" id="221103"/>
    <lineage>
        <taxon>Eukaryota</taxon>
        <taxon>Fungi</taxon>
        <taxon>Dikarya</taxon>
        <taxon>Basidiomycota</taxon>
        <taxon>Agaricomycotina</taxon>
        <taxon>Agaricomycetes</taxon>
        <taxon>Agaricomycetidae</taxon>
        <taxon>Agaricales</taxon>
        <taxon>Marasmiineae</taxon>
        <taxon>Marasmiaceae</taxon>
        <taxon>Moniliophthora</taxon>
    </lineage>
</organism>
<feature type="chain" id="PRO_5006902081" evidence="2">
    <location>
        <begin position="17"/>
        <end position="511"/>
    </location>
</feature>
<dbReference type="EMBL" id="LATX01001685">
    <property type="protein sequence ID" value="KTB39354.1"/>
    <property type="molecule type" value="Genomic_DNA"/>
</dbReference>
<protein>
    <submittedName>
        <fullName evidence="3">Uncharacterized protein</fullName>
    </submittedName>
</protein>
<sequence length="511" mass="59067">MLVWGLLFLNPDFIAAYLYGILMHCADDVICLIFPQLFTHTADYMEKYVHYWVILASIKFLAKCPCPLCLVKKLQISQLGTKADMRRHENKLREDSAFQRDRVEMSHTLMYEKGYSVDNQTVNELLSKWSGLPHRNPFSKLLSMIDDNYYKLFCNNLMHEAAGRWNDVFKHLCQCLYALTKELIQRLNERYRQVPTFDLLQCAMPCFEDLFPKSLDSIVLDLLFDFATCFEKVTGYLGKSLRTFAKATKDLKTTELPSEARKRRHMQMEKSGNSNGKDDGGLRPKGFNLSTFKMHALGHHVSNTCYYGVPSRHDSKPFECEHYEYQQDYEWGWEKKRLPQLRFVPSSDPNAFGFVDPESVIRGAHLIPAFSVGVTDELLPEDSIAHIYESFQNMDYVIEKRDWNYYNVNIFVDRDMFMRYRGGGIGHSTRDATHFMEEDARHSDKPLPKYNSDTGELLSDDEEMGDDGSEGDGSEDDADEIVSQSLVKSHRSVHAEPEDYDDTDPESDDAD</sequence>
<feature type="compositionally biased region" description="Acidic residues" evidence="1">
    <location>
        <begin position="498"/>
        <end position="511"/>
    </location>
</feature>
<comment type="caution">
    <text evidence="3">The sequence shown here is derived from an EMBL/GenBank/DDBJ whole genome shotgun (WGS) entry which is preliminary data.</text>
</comment>
<feature type="region of interest" description="Disordered" evidence="1">
    <location>
        <begin position="438"/>
        <end position="511"/>
    </location>
</feature>
<name>A0A0W0FTB1_MONRR</name>
<reference evidence="3 4" key="1">
    <citation type="submission" date="2015-12" db="EMBL/GenBank/DDBJ databases">
        <title>Draft genome sequence of Moniliophthora roreri, the causal agent of frosty pod rot of cacao.</title>
        <authorList>
            <person name="Aime M.C."/>
            <person name="Diaz-Valderrama J.R."/>
            <person name="Kijpornyongpan T."/>
            <person name="Phillips-Mora W."/>
        </authorList>
    </citation>
    <scope>NUCLEOTIDE SEQUENCE [LARGE SCALE GENOMIC DNA]</scope>
    <source>
        <strain evidence="3 4">MCA 2952</strain>
    </source>
</reference>
<evidence type="ECO:0000256" key="2">
    <source>
        <dbReference type="SAM" id="SignalP"/>
    </source>
</evidence>
<evidence type="ECO:0000313" key="4">
    <source>
        <dbReference type="Proteomes" id="UP000054988"/>
    </source>
</evidence>
<gene>
    <name evidence="3" type="ORF">WG66_8059</name>
</gene>
<feature type="signal peptide" evidence="2">
    <location>
        <begin position="1"/>
        <end position="16"/>
    </location>
</feature>